<evidence type="ECO:0000256" key="3">
    <source>
        <dbReference type="SAM" id="SignalP"/>
    </source>
</evidence>
<dbReference type="InterPro" id="IPR011659">
    <property type="entry name" value="WD40"/>
</dbReference>
<dbReference type="Pfam" id="PF19283">
    <property type="entry name" value="APEH_N"/>
    <property type="match status" value="1"/>
</dbReference>
<dbReference type="InterPro" id="IPR045550">
    <property type="entry name" value="AARE_N"/>
</dbReference>
<gene>
    <name evidence="5" type="ORF">CLV32_0389</name>
</gene>
<proteinExistence type="inferred from homology"/>
<evidence type="ECO:0000256" key="1">
    <source>
        <dbReference type="ARBA" id="ARBA00009820"/>
    </source>
</evidence>
<evidence type="ECO:0000259" key="4">
    <source>
        <dbReference type="Pfam" id="PF19283"/>
    </source>
</evidence>
<sequence length="1044" mass="117210">MKKTITGFKNLSLLVFLMLITTTYVQAQYFGQNKVRYKNEPFKVLQTPHFEIYYYIKNQQLLQKFAQDAETWYKMHQEVFRDTFLKKNPIILYNNQPDFQQTTALSGEIGIGTGGVTEALKNRVIMPVMELGNQTRHVLGHELVHAFQYHLLLEKDSMSLENVSQVPLWMVEGMAEYLSIGKSDAFTSMWMRDAMLNRDIPSLKDLTNSNKYFPYRYGQAFWTFIGSTYGDSTIVPLFKATARYGYEDGLRHTLGYDDKSLSGLWKQAIEAHYRPMLKTDSSQVKISGVKIIDNKNAGNMNVAPAISPDGNLLAFLSEKDLFGIDLFLADARTGKIIRKLSSQISNSHIDDFNFLESAGTWSPDSKKFAFSIYSKGRNQLMIIDVNRGTTLLQTGMGKIEQFGNLSWSPDGSTIAFSGMQEGQSDIFSYNLNTKEVKQLTKDIYSDYAPSYAPDGKHIVFSSDRVAATKGSTNAVHALNLSMIDLSTQEISNISVFKGANNLNPQFSGDSKKIFFLSNRDGFRNIYQYNLGTQETLQLTDYFTGVSGITEFSPAMSVSRNDDVVYSYYRSQRYTLYNATLSNFKSRPIDGTSTNFDAAILPPVAETGVSIVNANLRNFGRFERTSLDSMRTVPYRARFKLDYLANSGVGVSSGRFGTGVQGGIMGMFSDILGKNQIIANISVNGQIYDFGGLVGYINQASRINWGVAVSHIPYITGFRDVSTESLPSSDGKTNIPVFNEQTNIIRTFEDQLQLFAAYPFNKIHRFEVGTAVSRYSYRVERISNYYENINGVSGGYVGTSRDRIPNDQASNELNLPLRSFSLYQLNAGFVGDNSIFGMTAPIAGFRYRIAATQYLGDYKFKELNADLRKYVRAKPVTFAARFYADMRLGADGENLYPLYLGYPYLIRGYEANSFYNSKTGENGNFDINQLSGSKIAVFNFEVRLPFTGPKKLAQIPSKLLFTDLNLFFDAGVAWDEYSNVKFKSQPDGVLLENGKPAERVPALSAGVSLRVNIFNAFVLEPYYAFPFQRKDVKGGVFGLTFAPGW</sequence>
<keyword evidence="6" id="KW-1185">Reference proteome</keyword>
<dbReference type="SUPFAM" id="SSF82171">
    <property type="entry name" value="DPP6 N-terminal domain-like"/>
    <property type="match status" value="1"/>
</dbReference>
<dbReference type="Gene3D" id="2.130.10.10">
    <property type="entry name" value="YVTN repeat-like/Quinoprotein amine dehydrogenase"/>
    <property type="match status" value="1"/>
</dbReference>
<dbReference type="OrthoDB" id="9815657at2"/>
<feature type="chain" id="PRO_5020916253" evidence="3">
    <location>
        <begin position="28"/>
        <end position="1044"/>
    </location>
</feature>
<evidence type="ECO:0000256" key="2">
    <source>
        <dbReference type="ARBA" id="ARBA00010040"/>
    </source>
</evidence>
<evidence type="ECO:0000313" key="5">
    <source>
        <dbReference type="EMBL" id="TDO24102.1"/>
    </source>
</evidence>
<dbReference type="Pfam" id="PF07676">
    <property type="entry name" value="PD40"/>
    <property type="match status" value="4"/>
</dbReference>
<accession>A0A4R6IPA4</accession>
<dbReference type="AlphaFoldDB" id="A0A4R6IPA4"/>
<dbReference type="InterPro" id="IPR011042">
    <property type="entry name" value="6-blade_b-propeller_TolB-like"/>
</dbReference>
<dbReference type="RefSeq" id="WP_133551806.1">
    <property type="nucleotide sequence ID" value="NZ_SNWM01000001.1"/>
</dbReference>
<dbReference type="InterPro" id="IPR015943">
    <property type="entry name" value="WD40/YVTN_repeat-like_dom_sf"/>
</dbReference>
<feature type="signal peptide" evidence="3">
    <location>
        <begin position="1"/>
        <end position="27"/>
    </location>
</feature>
<comment type="similarity">
    <text evidence="1">Belongs to the TolB family.</text>
</comment>
<protein>
    <submittedName>
        <fullName evidence="5">WD40 repeat protein</fullName>
    </submittedName>
</protein>
<dbReference type="Pfam" id="PF04450">
    <property type="entry name" value="BSP"/>
    <property type="match status" value="1"/>
</dbReference>
<comment type="caution">
    <text evidence="5">The sequence shown here is derived from an EMBL/GenBank/DDBJ whole genome shotgun (WGS) entry which is preliminary data.</text>
</comment>
<dbReference type="InterPro" id="IPR007541">
    <property type="entry name" value="Uncharacterised_BSP"/>
</dbReference>
<reference evidence="5 6" key="1">
    <citation type="submission" date="2019-03" db="EMBL/GenBank/DDBJ databases">
        <title>Genomic Encyclopedia of Archaeal and Bacterial Type Strains, Phase II (KMG-II): from individual species to whole genera.</title>
        <authorList>
            <person name="Goeker M."/>
        </authorList>
    </citation>
    <scope>NUCLEOTIDE SEQUENCE [LARGE SCALE GENOMIC DNA]</scope>
    <source>
        <strain evidence="5 6">DSM 19034</strain>
    </source>
</reference>
<organism evidence="5 6">
    <name type="scientific">Pedobacter duraquae</name>
    <dbReference type="NCBI Taxonomy" id="425511"/>
    <lineage>
        <taxon>Bacteria</taxon>
        <taxon>Pseudomonadati</taxon>
        <taxon>Bacteroidota</taxon>
        <taxon>Sphingobacteriia</taxon>
        <taxon>Sphingobacteriales</taxon>
        <taxon>Sphingobacteriaceae</taxon>
        <taxon>Pedobacter</taxon>
    </lineage>
</organism>
<dbReference type="PANTHER" id="PTHR36842">
    <property type="entry name" value="PROTEIN TOLB HOMOLOG"/>
    <property type="match status" value="1"/>
</dbReference>
<keyword evidence="3" id="KW-0732">Signal</keyword>
<dbReference type="Proteomes" id="UP000295499">
    <property type="component" value="Unassembled WGS sequence"/>
</dbReference>
<comment type="similarity">
    <text evidence="2">Belongs to the peptidase S9C family.</text>
</comment>
<evidence type="ECO:0000313" key="6">
    <source>
        <dbReference type="Proteomes" id="UP000295499"/>
    </source>
</evidence>
<dbReference type="Gene3D" id="2.120.10.30">
    <property type="entry name" value="TolB, C-terminal domain"/>
    <property type="match status" value="1"/>
</dbReference>
<feature type="domain" description="Acylamino-acid-releasing enzyme N-terminal" evidence="4">
    <location>
        <begin position="430"/>
        <end position="479"/>
    </location>
</feature>
<name>A0A4R6IPA4_9SPHI</name>
<dbReference type="PANTHER" id="PTHR36842:SF1">
    <property type="entry name" value="PROTEIN TOLB"/>
    <property type="match status" value="1"/>
</dbReference>
<dbReference type="EMBL" id="SNWM01000001">
    <property type="protein sequence ID" value="TDO24102.1"/>
    <property type="molecule type" value="Genomic_DNA"/>
</dbReference>